<accession>A0A813X8T1</accession>
<proteinExistence type="predicted"/>
<feature type="region of interest" description="Disordered" evidence="2">
    <location>
        <begin position="286"/>
        <end position="328"/>
    </location>
</feature>
<comment type="caution">
    <text evidence="3">The sequence shown here is derived from an EMBL/GenBank/DDBJ whole genome shotgun (WGS) entry which is preliminary data.</text>
</comment>
<keyword evidence="6" id="KW-1185">Reference proteome</keyword>
<sequence>MKDSTDLPLISENSLSTLTRICINEIAIRNHSYIISVCIKNFEQSQIDIKVRAKESADQWKSSFDVNAIETMTAKMGNFKSFNVFINMLEDAINQKNSSVSIDLYTSDDLELIRKNQQDQNKISKTKSSNKRYLILIYNAEYDRICYPLSLRYCGKPDTVILVGQICQLATENELLKSRLGSDTNRCDLEEECSRLKKENDDYRQQLSLHDGKEKNLQVEYLRQMIRESKSALIKERTNLQKTKAVKDDHGKKFNNQIELLKTSERQLKLKVKNLTNRINLLKKNCSPCDSQQRSSSVDCSKSAHQQRYRSTSGSKRLPSSTDSHVRFNPTAYMHDKNLKLQQIELQKKKETHQRLNSGRRHSAWDISDSSLKFNNNNNNRYTSNSRNNSHRKRTNNLNRHKSKDSIDSDIECVSSPIILHKAASNNSTKILLPEYSNYDQQNEKSTLRNLTNTDTMIDVDQRLKSLEKFIKQNIKH</sequence>
<evidence type="ECO:0000313" key="3">
    <source>
        <dbReference type="EMBL" id="CAF0869484.1"/>
    </source>
</evidence>
<dbReference type="InterPro" id="IPR049733">
    <property type="entry name" value="CCDC61_N"/>
</dbReference>
<feature type="region of interest" description="Disordered" evidence="2">
    <location>
        <begin position="349"/>
        <end position="406"/>
    </location>
</feature>
<feature type="compositionally biased region" description="Basic residues" evidence="2">
    <location>
        <begin position="389"/>
        <end position="403"/>
    </location>
</feature>
<protein>
    <submittedName>
        <fullName evidence="3">Uncharacterized protein</fullName>
    </submittedName>
</protein>
<organism evidence="3 5">
    <name type="scientific">Rotaria sordida</name>
    <dbReference type="NCBI Taxonomy" id="392033"/>
    <lineage>
        <taxon>Eukaryota</taxon>
        <taxon>Metazoa</taxon>
        <taxon>Spiralia</taxon>
        <taxon>Gnathifera</taxon>
        <taxon>Rotifera</taxon>
        <taxon>Eurotatoria</taxon>
        <taxon>Bdelloidea</taxon>
        <taxon>Philodinida</taxon>
        <taxon>Philodinidae</taxon>
        <taxon>Rotaria</taxon>
    </lineage>
</organism>
<evidence type="ECO:0000256" key="2">
    <source>
        <dbReference type="SAM" id="MobiDB-lite"/>
    </source>
</evidence>
<evidence type="ECO:0000313" key="5">
    <source>
        <dbReference type="Proteomes" id="UP000663854"/>
    </source>
</evidence>
<name>A0A813X8T1_9BILA</name>
<feature type="compositionally biased region" description="Low complexity" evidence="2">
    <location>
        <begin position="368"/>
        <end position="388"/>
    </location>
</feature>
<feature type="compositionally biased region" description="Polar residues" evidence="2">
    <location>
        <begin position="288"/>
        <end position="323"/>
    </location>
</feature>
<keyword evidence="1" id="KW-0175">Coiled coil</keyword>
<dbReference type="EMBL" id="CAJNOH010000102">
    <property type="protein sequence ID" value="CAF0869484.1"/>
    <property type="molecule type" value="Genomic_DNA"/>
</dbReference>
<evidence type="ECO:0000313" key="4">
    <source>
        <dbReference type="EMBL" id="CAF1158099.1"/>
    </source>
</evidence>
<feature type="coiled-coil region" evidence="1">
    <location>
        <begin position="258"/>
        <end position="285"/>
    </location>
</feature>
<reference evidence="3" key="1">
    <citation type="submission" date="2021-02" db="EMBL/GenBank/DDBJ databases">
        <authorList>
            <person name="Nowell W R."/>
        </authorList>
    </citation>
    <scope>NUCLEOTIDE SEQUENCE</scope>
</reference>
<dbReference type="Proteomes" id="UP000663854">
    <property type="component" value="Unassembled WGS sequence"/>
</dbReference>
<dbReference type="CDD" id="cd22284">
    <property type="entry name" value="HD_CCDC61_N"/>
    <property type="match status" value="1"/>
</dbReference>
<dbReference type="EMBL" id="CAJNOL010000665">
    <property type="protein sequence ID" value="CAF1158099.1"/>
    <property type="molecule type" value="Genomic_DNA"/>
</dbReference>
<dbReference type="Proteomes" id="UP000663870">
    <property type="component" value="Unassembled WGS sequence"/>
</dbReference>
<evidence type="ECO:0000313" key="6">
    <source>
        <dbReference type="Proteomes" id="UP000663870"/>
    </source>
</evidence>
<dbReference type="AlphaFoldDB" id="A0A813X8T1"/>
<evidence type="ECO:0000256" key="1">
    <source>
        <dbReference type="SAM" id="Coils"/>
    </source>
</evidence>
<gene>
    <name evidence="4" type="ORF">JXQ802_LOCUS22104</name>
    <name evidence="3" type="ORF">PYM288_LOCUS7970</name>
</gene>